<dbReference type="EMBL" id="QYZP01000001">
    <property type="protein sequence ID" value="RJN32965.1"/>
    <property type="molecule type" value="Genomic_DNA"/>
</dbReference>
<keyword evidence="1" id="KW-0175">Coiled coil</keyword>
<accession>A0A3A4FKM4</accession>
<dbReference type="AlphaFoldDB" id="A0A3A4FKM4"/>
<evidence type="ECO:0000313" key="3">
    <source>
        <dbReference type="EMBL" id="RJN32965.1"/>
    </source>
</evidence>
<evidence type="ECO:0000256" key="2">
    <source>
        <dbReference type="SAM" id="MobiDB-lite"/>
    </source>
</evidence>
<feature type="region of interest" description="Disordered" evidence="2">
    <location>
        <begin position="344"/>
        <end position="371"/>
    </location>
</feature>
<evidence type="ECO:0000256" key="1">
    <source>
        <dbReference type="SAM" id="Coils"/>
    </source>
</evidence>
<evidence type="ECO:0000313" key="4">
    <source>
        <dbReference type="Proteomes" id="UP000266615"/>
    </source>
</evidence>
<proteinExistence type="predicted"/>
<organism evidence="3 4">
    <name type="scientific">Nesterenkonia natronophila</name>
    <dbReference type="NCBI Taxonomy" id="2174932"/>
    <lineage>
        <taxon>Bacteria</taxon>
        <taxon>Bacillati</taxon>
        <taxon>Actinomycetota</taxon>
        <taxon>Actinomycetes</taxon>
        <taxon>Micrococcales</taxon>
        <taxon>Micrococcaceae</taxon>
        <taxon>Nesterenkonia</taxon>
    </lineage>
</organism>
<feature type="coiled-coil region" evidence="1">
    <location>
        <begin position="208"/>
        <end position="242"/>
    </location>
</feature>
<name>A0A3A4FKM4_9MICC</name>
<gene>
    <name evidence="3" type="ORF">D3250_03930</name>
</gene>
<protein>
    <submittedName>
        <fullName evidence="3">Uncharacterized protein</fullName>
    </submittedName>
</protein>
<comment type="caution">
    <text evidence="3">The sequence shown here is derived from an EMBL/GenBank/DDBJ whole genome shotgun (WGS) entry which is preliminary data.</text>
</comment>
<sequence length="371" mass="42604">MMLDQMSGTAVSQLALVNMTGEVDAEWMTALKGTSSAWSMHTMPRLSDIQVALEEKEDIHAVIVCTPPEKCIVRALRAAGEPSEALVAWQDFAESLVRLHGRFWQRMTVIDTTLATPDGFEVLAQRIESVAGITLSGLNELPVTSTAARLGTETVDLDLAALQLLSMRRPEQLRGELEAITLSDSTKPYIPELVESYLQQRSRGRESVRKQDREFSATKKDLEAAQEENSMIIEQLHKTQEELERYVLRQREQSAKIEALSRGREYRQAKVAELEQKVEGFRRGRDYRKERIAELESELQEREDKLKWLRSVSEKHRQAAREFRAESRERQERMESLEKRLADLDSKLKSMRSSRSWRYTKPLRRLNGTGD</sequence>
<reference evidence="3 4" key="1">
    <citation type="submission" date="2018-09" db="EMBL/GenBank/DDBJ databases">
        <title>Nesterenkonia natronophila sp. nov., an alkaliphilic actinobacteriume isolated from a soda lake, and emended description of the genus Nesterenkonia.</title>
        <authorList>
            <person name="Menes R.J."/>
            <person name="Iriarte A."/>
        </authorList>
    </citation>
    <scope>NUCLEOTIDE SEQUENCE [LARGE SCALE GENOMIC DNA]</scope>
    <source>
        <strain evidence="3 4">M8</strain>
    </source>
</reference>
<dbReference type="Proteomes" id="UP000266615">
    <property type="component" value="Unassembled WGS sequence"/>
</dbReference>
<keyword evidence="4" id="KW-1185">Reference proteome</keyword>